<proteinExistence type="predicted"/>
<evidence type="ECO:0000313" key="2">
    <source>
        <dbReference type="Proteomes" id="UP000265520"/>
    </source>
</evidence>
<sequence>SWDGSGSVVDATVLRWGGGVCDGSEKGWWWWWLRRI</sequence>
<reference evidence="1 2" key="1">
    <citation type="journal article" date="2018" name="Front. Plant Sci.">
        <title>Red Clover (Trifolium pratense) and Zigzag Clover (T. medium) - A Picture of Genomic Similarities and Differences.</title>
        <authorList>
            <person name="Dluhosova J."/>
            <person name="Istvanek J."/>
            <person name="Nedelnik J."/>
            <person name="Repkova J."/>
        </authorList>
    </citation>
    <scope>NUCLEOTIDE SEQUENCE [LARGE SCALE GENOMIC DNA]</scope>
    <source>
        <strain evidence="2">cv. 10/8</strain>
        <tissue evidence="1">Leaf</tissue>
    </source>
</reference>
<accession>A0A392U1P1</accession>
<protein>
    <submittedName>
        <fullName evidence="1">Uncharacterized protein</fullName>
    </submittedName>
</protein>
<evidence type="ECO:0000313" key="1">
    <source>
        <dbReference type="EMBL" id="MCI66390.1"/>
    </source>
</evidence>
<dbReference type="EMBL" id="LXQA010694561">
    <property type="protein sequence ID" value="MCI66390.1"/>
    <property type="molecule type" value="Genomic_DNA"/>
</dbReference>
<dbReference type="AlphaFoldDB" id="A0A392U1P1"/>
<feature type="non-terminal residue" evidence="1">
    <location>
        <position position="1"/>
    </location>
</feature>
<name>A0A392U1P1_9FABA</name>
<organism evidence="1 2">
    <name type="scientific">Trifolium medium</name>
    <dbReference type="NCBI Taxonomy" id="97028"/>
    <lineage>
        <taxon>Eukaryota</taxon>
        <taxon>Viridiplantae</taxon>
        <taxon>Streptophyta</taxon>
        <taxon>Embryophyta</taxon>
        <taxon>Tracheophyta</taxon>
        <taxon>Spermatophyta</taxon>
        <taxon>Magnoliopsida</taxon>
        <taxon>eudicotyledons</taxon>
        <taxon>Gunneridae</taxon>
        <taxon>Pentapetalae</taxon>
        <taxon>rosids</taxon>
        <taxon>fabids</taxon>
        <taxon>Fabales</taxon>
        <taxon>Fabaceae</taxon>
        <taxon>Papilionoideae</taxon>
        <taxon>50 kb inversion clade</taxon>
        <taxon>NPAAA clade</taxon>
        <taxon>Hologalegina</taxon>
        <taxon>IRL clade</taxon>
        <taxon>Trifolieae</taxon>
        <taxon>Trifolium</taxon>
    </lineage>
</organism>
<comment type="caution">
    <text evidence="1">The sequence shown here is derived from an EMBL/GenBank/DDBJ whole genome shotgun (WGS) entry which is preliminary data.</text>
</comment>
<keyword evidence="2" id="KW-1185">Reference proteome</keyword>
<dbReference type="Proteomes" id="UP000265520">
    <property type="component" value="Unassembled WGS sequence"/>
</dbReference>